<accession>X0T0M7</accession>
<protein>
    <submittedName>
        <fullName evidence="7">Uncharacterized protein</fullName>
    </submittedName>
</protein>
<dbReference type="InterPro" id="IPR009001">
    <property type="entry name" value="Transl_elong_EF1A/Init_IF2_C"/>
</dbReference>
<feature type="domain" description="GTP-eEF1A C-terminal" evidence="6">
    <location>
        <begin position="66"/>
        <end position="164"/>
    </location>
</feature>
<name>X0T0M7_9ZZZZ</name>
<dbReference type="GO" id="GO:0005525">
    <property type="term" value="F:GTP binding"/>
    <property type="evidence" value="ECO:0007669"/>
    <property type="project" value="UniProtKB-KW"/>
</dbReference>
<evidence type="ECO:0000256" key="2">
    <source>
        <dbReference type="ARBA" id="ARBA00022768"/>
    </source>
</evidence>
<dbReference type="Pfam" id="PF22594">
    <property type="entry name" value="GTP-eEF1A_C"/>
    <property type="match status" value="1"/>
</dbReference>
<evidence type="ECO:0000259" key="6">
    <source>
        <dbReference type="Pfam" id="PF22594"/>
    </source>
</evidence>
<evidence type="ECO:0000256" key="1">
    <source>
        <dbReference type="ARBA" id="ARBA00022741"/>
    </source>
</evidence>
<evidence type="ECO:0000256" key="3">
    <source>
        <dbReference type="ARBA" id="ARBA00022917"/>
    </source>
</evidence>
<dbReference type="AlphaFoldDB" id="X0T0M7"/>
<feature type="domain" description="Translation elongation factor EFTu-like" evidence="5">
    <location>
        <begin position="6"/>
        <end position="52"/>
    </location>
</feature>
<comment type="caution">
    <text evidence="7">The sequence shown here is derived from an EMBL/GenBank/DDBJ whole genome shotgun (WGS) entry which is preliminary data.</text>
</comment>
<dbReference type="Gene3D" id="2.40.30.10">
    <property type="entry name" value="Translation factors"/>
    <property type="match status" value="2"/>
</dbReference>
<dbReference type="FunFam" id="2.40.30.10:FF:000005">
    <property type="entry name" value="Elongation factor 1-alpha"/>
    <property type="match status" value="1"/>
</dbReference>
<organism evidence="7">
    <name type="scientific">marine sediment metagenome</name>
    <dbReference type="NCBI Taxonomy" id="412755"/>
    <lineage>
        <taxon>unclassified sequences</taxon>
        <taxon>metagenomes</taxon>
        <taxon>ecological metagenomes</taxon>
    </lineage>
</organism>
<dbReference type="Pfam" id="PF03144">
    <property type="entry name" value="GTP_EFTU_D2"/>
    <property type="match status" value="1"/>
</dbReference>
<gene>
    <name evidence="7" type="ORF">S01H1_01538</name>
</gene>
<dbReference type="EMBL" id="BARS01000675">
    <property type="protein sequence ID" value="GAF80936.1"/>
    <property type="molecule type" value="Genomic_DNA"/>
</dbReference>
<dbReference type="SUPFAM" id="SSF50447">
    <property type="entry name" value="Translation proteins"/>
    <property type="match status" value="1"/>
</dbReference>
<dbReference type="GO" id="GO:0003746">
    <property type="term" value="F:translation elongation factor activity"/>
    <property type="evidence" value="ECO:0007669"/>
    <property type="project" value="UniProtKB-KW"/>
</dbReference>
<evidence type="ECO:0000313" key="7">
    <source>
        <dbReference type="EMBL" id="GAF80936.1"/>
    </source>
</evidence>
<proteinExistence type="predicted"/>
<dbReference type="InterPro" id="IPR009000">
    <property type="entry name" value="Transl_B-barrel_sf"/>
</dbReference>
<sequence>MDRELIFMPEGERGEVKSIETHYTRMNEANPGDNIGFNVKGIPRDKIKRGDVAGYPDDIPKVAKSFTGRIFVIHHPTAIAMGYTPVLHIHTAQVAVRFDKLISKIDPRSGQIVEENPSYLRTGDAAVVRFVPLQPVALEKYTDFPQLGRFALRDMGTTIGAGVVLEVEE</sequence>
<keyword evidence="4" id="KW-0342">GTP-binding</keyword>
<reference evidence="7" key="1">
    <citation type="journal article" date="2014" name="Front. Microbiol.">
        <title>High frequency of phylogenetically diverse reductive dehalogenase-homologous genes in deep subseafloor sedimentary metagenomes.</title>
        <authorList>
            <person name="Kawai M."/>
            <person name="Futagami T."/>
            <person name="Toyoda A."/>
            <person name="Takaki Y."/>
            <person name="Nishi S."/>
            <person name="Hori S."/>
            <person name="Arai W."/>
            <person name="Tsubouchi T."/>
            <person name="Morono Y."/>
            <person name="Uchiyama I."/>
            <person name="Ito T."/>
            <person name="Fujiyama A."/>
            <person name="Inagaki F."/>
            <person name="Takami H."/>
        </authorList>
    </citation>
    <scope>NUCLEOTIDE SEQUENCE</scope>
    <source>
        <strain evidence="7">Expedition CK06-06</strain>
    </source>
</reference>
<dbReference type="SUPFAM" id="SSF50465">
    <property type="entry name" value="EF-Tu/eEF-1alpha/eIF2-gamma C-terminal domain"/>
    <property type="match status" value="1"/>
</dbReference>
<keyword evidence="2" id="KW-0251">Elongation factor</keyword>
<evidence type="ECO:0000259" key="5">
    <source>
        <dbReference type="Pfam" id="PF03144"/>
    </source>
</evidence>
<dbReference type="InterPro" id="IPR004161">
    <property type="entry name" value="EFTu-like_2"/>
</dbReference>
<keyword evidence="3" id="KW-0648">Protein biosynthesis</keyword>
<dbReference type="PANTHER" id="PTHR44830:SF1">
    <property type="entry name" value="TR-TYPE G DOMAIN-CONTAINING PROTEIN"/>
    <property type="match status" value="1"/>
</dbReference>
<dbReference type="CDD" id="cd03705">
    <property type="entry name" value="EF1_alpha_III"/>
    <property type="match status" value="1"/>
</dbReference>
<dbReference type="PANTHER" id="PTHR44830">
    <property type="entry name" value="ELONGATION FACTOR 1 ALPHA"/>
    <property type="match status" value="1"/>
</dbReference>
<dbReference type="InterPro" id="IPR054696">
    <property type="entry name" value="GTP-eEF1A_C"/>
</dbReference>
<keyword evidence="1" id="KW-0547">Nucleotide-binding</keyword>
<evidence type="ECO:0000256" key="4">
    <source>
        <dbReference type="ARBA" id="ARBA00023134"/>
    </source>
</evidence>